<sequence length="248" mass="26084">MTPTYHSIAYAGFEVANPVTLDAILGLVARTALPEGAVALDIGAGAGGVSVALARDFGLRVQAIERYPDMAEMIRDRAEAAGVADRVAVVAEGSATALDRLAPADLIVALGSTEPAGPGIRSATDIFARLSARLASSGWLLWGDLTWKGEPPEPLRQVIGATGDYATHEGWLAAAEAAGLEVVSAGIAPDADWDAFFGGADTRVRDWLVANPEDPAAPSIRRRADLSRATFDFGRPWLSFGLYLFRKP</sequence>
<dbReference type="Pfam" id="PF13649">
    <property type="entry name" value="Methyltransf_25"/>
    <property type="match status" value="1"/>
</dbReference>
<dbReference type="Gene3D" id="3.40.50.150">
    <property type="entry name" value="Vaccinia Virus protein VP39"/>
    <property type="match status" value="1"/>
</dbReference>
<dbReference type="CDD" id="cd02440">
    <property type="entry name" value="AdoMet_MTases"/>
    <property type="match status" value="1"/>
</dbReference>
<dbReference type="AlphaFoldDB" id="A0A258HFD9"/>
<dbReference type="EMBL" id="NCEQ01000012">
    <property type="protein sequence ID" value="OYX55705.1"/>
    <property type="molecule type" value="Genomic_DNA"/>
</dbReference>
<gene>
    <name evidence="2" type="ORF">B7Y86_12180</name>
</gene>
<organism evidence="2 3">
    <name type="scientific">Brevundimonas subvibrioides</name>
    <dbReference type="NCBI Taxonomy" id="74313"/>
    <lineage>
        <taxon>Bacteria</taxon>
        <taxon>Pseudomonadati</taxon>
        <taxon>Pseudomonadota</taxon>
        <taxon>Alphaproteobacteria</taxon>
        <taxon>Caulobacterales</taxon>
        <taxon>Caulobacteraceae</taxon>
        <taxon>Brevundimonas</taxon>
    </lineage>
</organism>
<evidence type="ECO:0000313" key="2">
    <source>
        <dbReference type="EMBL" id="OYX55705.1"/>
    </source>
</evidence>
<dbReference type="Proteomes" id="UP000216147">
    <property type="component" value="Unassembled WGS sequence"/>
</dbReference>
<reference evidence="2 3" key="1">
    <citation type="submission" date="2017-03" db="EMBL/GenBank/DDBJ databases">
        <title>Lifting the veil on microbial sulfur biogeochemistry in mining wastewaters.</title>
        <authorList>
            <person name="Kantor R.S."/>
            <person name="Colenbrander Nelson T."/>
            <person name="Marshall S."/>
            <person name="Bennett D."/>
            <person name="Apte S."/>
            <person name="Camacho D."/>
            <person name="Thomas B.C."/>
            <person name="Warren L.A."/>
            <person name="Banfield J.F."/>
        </authorList>
    </citation>
    <scope>NUCLEOTIDE SEQUENCE [LARGE SCALE GENOMIC DNA]</scope>
    <source>
        <strain evidence="2">32-68-21</strain>
    </source>
</reference>
<proteinExistence type="predicted"/>
<evidence type="ECO:0000259" key="1">
    <source>
        <dbReference type="Pfam" id="PF13649"/>
    </source>
</evidence>
<dbReference type="SUPFAM" id="SSF53335">
    <property type="entry name" value="S-adenosyl-L-methionine-dependent methyltransferases"/>
    <property type="match status" value="1"/>
</dbReference>
<feature type="domain" description="Methyltransferase" evidence="1">
    <location>
        <begin position="40"/>
        <end position="112"/>
    </location>
</feature>
<evidence type="ECO:0000313" key="3">
    <source>
        <dbReference type="Proteomes" id="UP000216147"/>
    </source>
</evidence>
<accession>A0A258HFD9</accession>
<comment type="caution">
    <text evidence="2">The sequence shown here is derived from an EMBL/GenBank/DDBJ whole genome shotgun (WGS) entry which is preliminary data.</text>
</comment>
<name>A0A258HFD9_9CAUL</name>
<protein>
    <recommendedName>
        <fullName evidence="1">Methyltransferase domain-containing protein</fullName>
    </recommendedName>
</protein>
<dbReference type="InterPro" id="IPR041698">
    <property type="entry name" value="Methyltransf_25"/>
</dbReference>
<dbReference type="InterPro" id="IPR029063">
    <property type="entry name" value="SAM-dependent_MTases_sf"/>
</dbReference>